<name>A0A813QNW4_9BILA</name>
<dbReference type="Proteomes" id="UP000663891">
    <property type="component" value="Unassembled WGS sequence"/>
</dbReference>
<dbReference type="AlphaFoldDB" id="A0A813QNW4"/>
<sequence>MLKRYDEQKYKSLFKVNKNSKLVTGEETVQRDQYEYRVITRQLYGYEKTTKKSPPSISAAELNKYGREGWELCGIINGNYVAGHYSLPVPDPQLVFKRLKSKARIQSN</sequence>
<accession>A0A813QNW4</accession>
<evidence type="ECO:0000313" key="2">
    <source>
        <dbReference type="Proteomes" id="UP000663891"/>
    </source>
</evidence>
<evidence type="ECO:0000313" key="1">
    <source>
        <dbReference type="EMBL" id="CAF0769530.1"/>
    </source>
</evidence>
<protein>
    <recommendedName>
        <fullName evidence="3">DUF4177 domain-containing protein</fullName>
    </recommendedName>
</protein>
<reference evidence="1" key="1">
    <citation type="submission" date="2021-02" db="EMBL/GenBank/DDBJ databases">
        <authorList>
            <person name="Nowell W R."/>
        </authorList>
    </citation>
    <scope>NUCLEOTIDE SEQUENCE</scope>
</reference>
<gene>
    <name evidence="1" type="ORF">VCS650_LOCUS2288</name>
</gene>
<dbReference type="EMBL" id="CAJNON010000011">
    <property type="protein sequence ID" value="CAF0769530.1"/>
    <property type="molecule type" value="Genomic_DNA"/>
</dbReference>
<comment type="caution">
    <text evidence="1">The sequence shown here is derived from an EMBL/GenBank/DDBJ whole genome shotgun (WGS) entry which is preliminary data.</text>
</comment>
<organism evidence="1 2">
    <name type="scientific">Adineta steineri</name>
    <dbReference type="NCBI Taxonomy" id="433720"/>
    <lineage>
        <taxon>Eukaryota</taxon>
        <taxon>Metazoa</taxon>
        <taxon>Spiralia</taxon>
        <taxon>Gnathifera</taxon>
        <taxon>Rotifera</taxon>
        <taxon>Eurotatoria</taxon>
        <taxon>Bdelloidea</taxon>
        <taxon>Adinetida</taxon>
        <taxon>Adinetidae</taxon>
        <taxon>Adineta</taxon>
    </lineage>
</organism>
<dbReference type="InterPro" id="IPR025234">
    <property type="entry name" value="YjzH-like"/>
</dbReference>
<evidence type="ECO:0008006" key="3">
    <source>
        <dbReference type="Google" id="ProtNLM"/>
    </source>
</evidence>
<dbReference type="Pfam" id="PF13783">
    <property type="entry name" value="DUF4177"/>
    <property type="match status" value="1"/>
</dbReference>
<proteinExistence type="predicted"/>